<dbReference type="InterPro" id="IPR050925">
    <property type="entry name" value="Rhomboid_protease_S54"/>
</dbReference>
<dbReference type="GO" id="GO:0004252">
    <property type="term" value="F:serine-type endopeptidase activity"/>
    <property type="evidence" value="ECO:0007669"/>
    <property type="project" value="InterPro"/>
</dbReference>
<dbReference type="SUPFAM" id="SSF144091">
    <property type="entry name" value="Rhomboid-like"/>
    <property type="match status" value="1"/>
</dbReference>
<evidence type="ECO:0000313" key="9">
    <source>
        <dbReference type="EMBL" id="NYE18558.1"/>
    </source>
</evidence>
<comment type="caution">
    <text evidence="9">The sequence shown here is derived from an EMBL/GenBank/DDBJ whole genome shotgun (WGS) entry which is preliminary data.</text>
</comment>
<dbReference type="InterPro" id="IPR022764">
    <property type="entry name" value="Peptidase_S54_rhomboid_dom"/>
</dbReference>
<evidence type="ECO:0000256" key="6">
    <source>
        <dbReference type="ARBA" id="ARBA00023136"/>
    </source>
</evidence>
<gene>
    <name evidence="9" type="ORF">BJ991_000586</name>
</gene>
<comment type="subcellular location">
    <subcellularLocation>
        <location evidence="1">Membrane</location>
        <topology evidence="1">Multi-pass membrane protein</topology>
    </subcellularLocation>
</comment>
<feature type="transmembrane region" description="Helical" evidence="7">
    <location>
        <begin position="129"/>
        <end position="153"/>
    </location>
</feature>
<sequence length="307" mass="33154">MTSAEPRRNSDDYCYRHPDRQSFVLCQRCLRTICPECQTPAPVGVICPECLREQQGARSPAQRKAERRWATARPVAAPVDTRPLVTYAIIAITAVAYIVTLIPGLNAETWLAFNSAFVLPASGVPFQPWRLLTVLLVHDGFWHVGLNMLALWMIGRSLEPLVGRWRFLALYLISGLGGSVAVALLAPFTWVVGASGAVFGLFGALLVIGRHIGANMRGIAIIIGINLALPFVFALIGAIGSGSFAMALSAIRISWQAHLGGLIAGALVGFIYARTRQLRQRPLQIGLLVGLTVVLLALLVIPAVFSL</sequence>
<feature type="domain" description="Peptidase S54 rhomboid" evidence="8">
    <location>
        <begin position="126"/>
        <end position="274"/>
    </location>
</feature>
<keyword evidence="4" id="KW-0378">Hydrolase</keyword>
<dbReference type="Gene3D" id="1.20.1540.10">
    <property type="entry name" value="Rhomboid-like"/>
    <property type="match status" value="1"/>
</dbReference>
<dbReference type="RefSeq" id="WP_179487291.1">
    <property type="nucleotide sequence ID" value="NZ_JACCBV010000001.1"/>
</dbReference>
<dbReference type="Proteomes" id="UP000576969">
    <property type="component" value="Unassembled WGS sequence"/>
</dbReference>
<dbReference type="PANTHER" id="PTHR43731">
    <property type="entry name" value="RHOMBOID PROTEASE"/>
    <property type="match status" value="1"/>
</dbReference>
<keyword evidence="9" id="KW-0645">Protease</keyword>
<proteinExistence type="inferred from homology"/>
<evidence type="ECO:0000256" key="3">
    <source>
        <dbReference type="ARBA" id="ARBA00022692"/>
    </source>
</evidence>
<keyword evidence="5 7" id="KW-1133">Transmembrane helix</keyword>
<feature type="transmembrane region" description="Helical" evidence="7">
    <location>
        <begin position="253"/>
        <end position="273"/>
    </location>
</feature>
<feature type="transmembrane region" description="Helical" evidence="7">
    <location>
        <begin position="285"/>
        <end position="305"/>
    </location>
</feature>
<evidence type="ECO:0000256" key="7">
    <source>
        <dbReference type="SAM" id="Phobius"/>
    </source>
</evidence>
<evidence type="ECO:0000259" key="8">
    <source>
        <dbReference type="Pfam" id="PF01694"/>
    </source>
</evidence>
<evidence type="ECO:0000256" key="5">
    <source>
        <dbReference type="ARBA" id="ARBA00022989"/>
    </source>
</evidence>
<dbReference type="Pfam" id="PF01694">
    <property type="entry name" value="Rhomboid"/>
    <property type="match status" value="1"/>
</dbReference>
<dbReference type="InterPro" id="IPR035952">
    <property type="entry name" value="Rhomboid-like_sf"/>
</dbReference>
<reference evidence="9 10" key="1">
    <citation type="submission" date="2020-07" db="EMBL/GenBank/DDBJ databases">
        <title>Sequencing the genomes of 1000 actinobacteria strains.</title>
        <authorList>
            <person name="Klenk H.-P."/>
        </authorList>
    </citation>
    <scope>NUCLEOTIDE SEQUENCE [LARGE SCALE GENOMIC DNA]</scope>
    <source>
        <strain evidence="9 10">DSM 24662</strain>
    </source>
</reference>
<dbReference type="GO" id="GO:0016020">
    <property type="term" value="C:membrane"/>
    <property type="evidence" value="ECO:0007669"/>
    <property type="project" value="UniProtKB-SubCell"/>
</dbReference>
<protein>
    <submittedName>
        <fullName evidence="9">Membrane associated rhomboid family serine protease</fullName>
    </submittedName>
</protein>
<dbReference type="EMBL" id="JACCBV010000001">
    <property type="protein sequence ID" value="NYE18558.1"/>
    <property type="molecule type" value="Genomic_DNA"/>
</dbReference>
<feature type="transmembrane region" description="Helical" evidence="7">
    <location>
        <begin position="84"/>
        <end position="105"/>
    </location>
</feature>
<name>A0A7Y9GL79_9MICO</name>
<dbReference type="PANTHER" id="PTHR43731:SF14">
    <property type="entry name" value="PRESENILIN-ASSOCIATED RHOMBOID-LIKE PROTEIN, MITOCHONDRIAL"/>
    <property type="match status" value="1"/>
</dbReference>
<keyword evidence="3 7" id="KW-0812">Transmembrane</keyword>
<evidence type="ECO:0000313" key="10">
    <source>
        <dbReference type="Proteomes" id="UP000576969"/>
    </source>
</evidence>
<dbReference type="AlphaFoldDB" id="A0A7Y9GL79"/>
<comment type="similarity">
    <text evidence="2">Belongs to the peptidase S54 family.</text>
</comment>
<evidence type="ECO:0000256" key="1">
    <source>
        <dbReference type="ARBA" id="ARBA00004141"/>
    </source>
</evidence>
<feature type="transmembrane region" description="Helical" evidence="7">
    <location>
        <begin position="190"/>
        <end position="208"/>
    </location>
</feature>
<evidence type="ECO:0000256" key="2">
    <source>
        <dbReference type="ARBA" id="ARBA00009045"/>
    </source>
</evidence>
<feature type="transmembrane region" description="Helical" evidence="7">
    <location>
        <begin position="220"/>
        <end position="247"/>
    </location>
</feature>
<accession>A0A7Y9GL79</accession>
<feature type="transmembrane region" description="Helical" evidence="7">
    <location>
        <begin position="165"/>
        <end position="184"/>
    </location>
</feature>
<dbReference type="GO" id="GO:0006508">
    <property type="term" value="P:proteolysis"/>
    <property type="evidence" value="ECO:0007669"/>
    <property type="project" value="UniProtKB-KW"/>
</dbReference>
<keyword evidence="6 7" id="KW-0472">Membrane</keyword>
<evidence type="ECO:0000256" key="4">
    <source>
        <dbReference type="ARBA" id="ARBA00022801"/>
    </source>
</evidence>
<keyword evidence="10" id="KW-1185">Reference proteome</keyword>
<organism evidence="9 10">
    <name type="scientific">Microbacterium immunditiarum</name>
    <dbReference type="NCBI Taxonomy" id="337480"/>
    <lineage>
        <taxon>Bacteria</taxon>
        <taxon>Bacillati</taxon>
        <taxon>Actinomycetota</taxon>
        <taxon>Actinomycetes</taxon>
        <taxon>Micrococcales</taxon>
        <taxon>Microbacteriaceae</taxon>
        <taxon>Microbacterium</taxon>
    </lineage>
</organism>